<evidence type="ECO:0000256" key="6">
    <source>
        <dbReference type="SAM" id="SignalP"/>
    </source>
</evidence>
<feature type="compositionally biased region" description="Basic and acidic residues" evidence="5">
    <location>
        <begin position="80"/>
        <end position="90"/>
    </location>
</feature>
<feature type="signal peptide" evidence="6">
    <location>
        <begin position="1"/>
        <end position="27"/>
    </location>
</feature>
<dbReference type="EMBL" id="JABFAF010000001">
    <property type="protein sequence ID" value="MBA0846625.1"/>
    <property type="molecule type" value="Genomic_DNA"/>
</dbReference>
<dbReference type="HAMAP" id="MF_01007">
    <property type="entry name" value="16SrRNA_methyltr_H"/>
    <property type="match status" value="1"/>
</dbReference>
<dbReference type="SUPFAM" id="SSF81799">
    <property type="entry name" value="Putative methyltransferase TM0872, insert domain"/>
    <property type="match status" value="1"/>
</dbReference>
<dbReference type="InterPro" id="IPR023397">
    <property type="entry name" value="SAM-dep_MeTrfase_MraW_recog"/>
</dbReference>
<accession>A0A7J9KJI3</accession>
<keyword evidence="4" id="KW-0949">S-adenosyl-L-methionine</keyword>
<dbReference type="NCBIfam" id="TIGR00006">
    <property type="entry name" value="16S rRNA (cytosine(1402)-N(4))-methyltransferase RsmH"/>
    <property type="match status" value="1"/>
</dbReference>
<feature type="compositionally biased region" description="Basic residues" evidence="5">
    <location>
        <begin position="63"/>
        <end position="79"/>
    </location>
</feature>
<evidence type="ECO:0000256" key="5">
    <source>
        <dbReference type="SAM" id="MobiDB-lite"/>
    </source>
</evidence>
<dbReference type="Gene3D" id="1.10.150.170">
    <property type="entry name" value="Putative methyltransferase TM0872, insert domain"/>
    <property type="match status" value="1"/>
</dbReference>
<comment type="caution">
    <text evidence="7">The sequence shown here is derived from an EMBL/GenBank/DDBJ whole genome shotgun (WGS) entry which is preliminary data.</text>
</comment>
<dbReference type="AlphaFoldDB" id="A0A7J9KJI3"/>
<sequence length="439" mass="48674">MAATANANAKHMMLMMLSASISLPVSSRCASLSAKRLLYNQYPTRSQTLVRSACTGITTDTSKKKKKEKGLAKEKRRTRSLRDGDIHILKEEDDDSSSSSTVMMQQSHIPVMLGEVLDVFSSNLKPLSSFVDCTLGAAGHASAIIQSHPELKLFIGMDVDPLALRMARSRINAAISHSHPHPNFQALTFVKNFRHIRSLLTQVDHISSGVDGILMDLGMSSMQVNNPARGFSVLANGPLDMRMDPQASLKAEDILNSWPDSEVGRILRDYGEERNWRLLQNKIVQARLQGGLRSTGELVDVIRSATLGTKGGRQGWIKTATRVFQALRIAVNDELKTLEDSLHACFDCLAPGGRLAVISFHSLEDRIVKQAFLKIIGEEVRNSIRKVEGVEDEKELWIRQTIQGSNGTILTKRPITPSEKEEGFNRRSRSAKLRVIQKL</sequence>
<evidence type="ECO:0000313" key="8">
    <source>
        <dbReference type="Proteomes" id="UP000593576"/>
    </source>
</evidence>
<dbReference type="SUPFAM" id="SSF53335">
    <property type="entry name" value="S-adenosyl-L-methionine-dependent methyltransferases"/>
    <property type="match status" value="1"/>
</dbReference>
<organism evidence="7 8">
    <name type="scientific">Gossypium schwendimanii</name>
    <name type="common">Cotton</name>
    <dbReference type="NCBI Taxonomy" id="34291"/>
    <lineage>
        <taxon>Eukaryota</taxon>
        <taxon>Viridiplantae</taxon>
        <taxon>Streptophyta</taxon>
        <taxon>Embryophyta</taxon>
        <taxon>Tracheophyta</taxon>
        <taxon>Spermatophyta</taxon>
        <taxon>Magnoliopsida</taxon>
        <taxon>eudicotyledons</taxon>
        <taxon>Gunneridae</taxon>
        <taxon>Pentapetalae</taxon>
        <taxon>rosids</taxon>
        <taxon>malvids</taxon>
        <taxon>Malvales</taxon>
        <taxon>Malvaceae</taxon>
        <taxon>Malvoideae</taxon>
        <taxon>Gossypium</taxon>
    </lineage>
</organism>
<keyword evidence="3" id="KW-0808">Transferase</keyword>
<feature type="chain" id="PRO_5029604132" evidence="6">
    <location>
        <begin position="28"/>
        <end position="439"/>
    </location>
</feature>
<dbReference type="GO" id="GO:0070475">
    <property type="term" value="P:rRNA base methylation"/>
    <property type="evidence" value="ECO:0007669"/>
    <property type="project" value="TreeGrafter"/>
</dbReference>
<dbReference type="PANTHER" id="PTHR11265:SF0">
    <property type="entry name" value="12S RRNA N4-METHYLCYTIDINE METHYLTRANSFERASE"/>
    <property type="match status" value="1"/>
</dbReference>
<dbReference type="Gene3D" id="3.40.50.150">
    <property type="entry name" value="Vaccinia Virus protein VP39"/>
    <property type="match status" value="1"/>
</dbReference>
<name>A0A7J9KJI3_GOSSC</name>
<dbReference type="PANTHER" id="PTHR11265">
    <property type="entry name" value="S-ADENOSYL-METHYLTRANSFERASE MRAW"/>
    <property type="match status" value="1"/>
</dbReference>
<dbReference type="GO" id="GO:0071424">
    <property type="term" value="F:rRNA (cytosine-N4-)-methyltransferase activity"/>
    <property type="evidence" value="ECO:0007669"/>
    <property type="project" value="TreeGrafter"/>
</dbReference>
<keyword evidence="2" id="KW-0489">Methyltransferase</keyword>
<dbReference type="InterPro" id="IPR002903">
    <property type="entry name" value="RsmH"/>
</dbReference>
<proteinExistence type="inferred from homology"/>
<evidence type="ECO:0000313" key="7">
    <source>
        <dbReference type="EMBL" id="MBA0846625.1"/>
    </source>
</evidence>
<dbReference type="OrthoDB" id="439808at2759"/>
<evidence type="ECO:0000256" key="1">
    <source>
        <dbReference type="ARBA" id="ARBA00010396"/>
    </source>
</evidence>
<protein>
    <submittedName>
        <fullName evidence="7">Uncharacterized protein</fullName>
    </submittedName>
</protein>
<dbReference type="FunFam" id="1.10.150.170:FF:000004">
    <property type="entry name" value="Ribosomal RNA small subunit methyltransferase H"/>
    <property type="match status" value="1"/>
</dbReference>
<evidence type="ECO:0000256" key="4">
    <source>
        <dbReference type="ARBA" id="ARBA00022691"/>
    </source>
</evidence>
<dbReference type="InterPro" id="IPR029063">
    <property type="entry name" value="SAM-dependent_MTases_sf"/>
</dbReference>
<evidence type="ECO:0000256" key="2">
    <source>
        <dbReference type="ARBA" id="ARBA00022603"/>
    </source>
</evidence>
<keyword evidence="8" id="KW-1185">Reference proteome</keyword>
<reference evidence="7 8" key="1">
    <citation type="journal article" date="2019" name="Genome Biol. Evol.">
        <title>Insights into the evolution of the New World diploid cottons (Gossypium, subgenus Houzingenia) based on genome sequencing.</title>
        <authorList>
            <person name="Grover C.E."/>
            <person name="Arick M.A. 2nd"/>
            <person name="Thrash A."/>
            <person name="Conover J.L."/>
            <person name="Sanders W.S."/>
            <person name="Peterson D.G."/>
            <person name="Frelichowski J.E."/>
            <person name="Scheffler J.A."/>
            <person name="Scheffler B.E."/>
            <person name="Wendel J.F."/>
        </authorList>
    </citation>
    <scope>NUCLEOTIDE SEQUENCE [LARGE SCALE GENOMIC DNA]</scope>
    <source>
        <strain evidence="7">1</strain>
        <tissue evidence="7">Leaf</tissue>
    </source>
</reference>
<evidence type="ECO:0000256" key="3">
    <source>
        <dbReference type="ARBA" id="ARBA00022679"/>
    </source>
</evidence>
<dbReference type="Proteomes" id="UP000593576">
    <property type="component" value="Unassembled WGS sequence"/>
</dbReference>
<feature type="region of interest" description="Disordered" evidence="5">
    <location>
        <begin position="60"/>
        <end position="100"/>
    </location>
</feature>
<comment type="similarity">
    <text evidence="1">Belongs to the methyltransferase superfamily. RsmH family.</text>
</comment>
<gene>
    <name evidence="7" type="ORF">Goshw_004759</name>
</gene>
<dbReference type="Pfam" id="PF01795">
    <property type="entry name" value="Methyltransf_5"/>
    <property type="match status" value="1"/>
</dbReference>
<keyword evidence="6" id="KW-0732">Signal</keyword>